<gene>
    <name evidence="9" type="ORF">LTR05_005870</name>
</gene>
<name>A0AAN7SZ62_9EURO</name>
<feature type="region of interest" description="Disordered" evidence="7">
    <location>
        <begin position="213"/>
        <end position="301"/>
    </location>
</feature>
<feature type="domain" description="Inner centromere protein ARK-binding" evidence="8">
    <location>
        <begin position="615"/>
        <end position="667"/>
    </location>
</feature>
<evidence type="ECO:0000256" key="5">
    <source>
        <dbReference type="ARBA" id="ARBA00023212"/>
    </source>
</evidence>
<dbReference type="Proteomes" id="UP001309876">
    <property type="component" value="Unassembled WGS sequence"/>
</dbReference>
<keyword evidence="6" id="KW-0539">Nucleus</keyword>
<reference evidence="9 10" key="1">
    <citation type="submission" date="2023-08" db="EMBL/GenBank/DDBJ databases">
        <title>Black Yeasts Isolated from many extreme environments.</title>
        <authorList>
            <person name="Coleine C."/>
            <person name="Stajich J.E."/>
            <person name="Selbmann L."/>
        </authorList>
    </citation>
    <scope>NUCLEOTIDE SEQUENCE [LARGE SCALE GENOMIC DNA]</scope>
    <source>
        <strain evidence="9 10">CCFEE 5910</strain>
    </source>
</reference>
<feature type="region of interest" description="Disordered" evidence="7">
    <location>
        <begin position="82"/>
        <end position="143"/>
    </location>
</feature>
<evidence type="ECO:0000256" key="4">
    <source>
        <dbReference type="ARBA" id="ARBA00022490"/>
    </source>
</evidence>
<comment type="subcellular location">
    <subcellularLocation>
        <location evidence="2">Cytoplasm</location>
        <location evidence="2">Cytoskeleton</location>
        <location evidence="2">Spindle</location>
    </subcellularLocation>
    <subcellularLocation>
        <location evidence="1">Nucleus</location>
    </subcellularLocation>
</comment>
<evidence type="ECO:0000313" key="9">
    <source>
        <dbReference type="EMBL" id="KAK5084791.1"/>
    </source>
</evidence>
<feature type="compositionally biased region" description="Polar residues" evidence="7">
    <location>
        <begin position="86"/>
        <end position="109"/>
    </location>
</feature>
<comment type="similarity">
    <text evidence="3">Belongs to the INCENP family.</text>
</comment>
<evidence type="ECO:0000259" key="8">
    <source>
        <dbReference type="Pfam" id="PF03941"/>
    </source>
</evidence>
<evidence type="ECO:0000256" key="7">
    <source>
        <dbReference type="SAM" id="MobiDB-lite"/>
    </source>
</evidence>
<keyword evidence="4" id="KW-0963">Cytoplasm</keyword>
<accession>A0AAN7SZ62</accession>
<dbReference type="EMBL" id="JAVRRJ010000005">
    <property type="protein sequence ID" value="KAK5084791.1"/>
    <property type="molecule type" value="Genomic_DNA"/>
</dbReference>
<keyword evidence="5" id="KW-0206">Cytoskeleton</keyword>
<dbReference type="GO" id="GO:0005634">
    <property type="term" value="C:nucleus"/>
    <property type="evidence" value="ECO:0007669"/>
    <property type="project" value="UniProtKB-SubCell"/>
</dbReference>
<evidence type="ECO:0000256" key="3">
    <source>
        <dbReference type="ARBA" id="ARBA00010042"/>
    </source>
</evidence>
<feature type="region of interest" description="Disordered" evidence="7">
    <location>
        <begin position="436"/>
        <end position="463"/>
    </location>
</feature>
<comment type="caution">
    <text evidence="9">The sequence shown here is derived from an EMBL/GenBank/DDBJ whole genome shotgun (WGS) entry which is preliminary data.</text>
</comment>
<dbReference type="Pfam" id="PF03941">
    <property type="entry name" value="INCENP_ARK-bind"/>
    <property type="match status" value="1"/>
</dbReference>
<evidence type="ECO:0000256" key="1">
    <source>
        <dbReference type="ARBA" id="ARBA00004123"/>
    </source>
</evidence>
<evidence type="ECO:0000256" key="2">
    <source>
        <dbReference type="ARBA" id="ARBA00004186"/>
    </source>
</evidence>
<dbReference type="InterPro" id="IPR005635">
    <property type="entry name" value="Inner_centromere_prot_ARK-bd"/>
</dbReference>
<evidence type="ECO:0000256" key="6">
    <source>
        <dbReference type="ARBA" id="ARBA00023242"/>
    </source>
</evidence>
<dbReference type="GO" id="GO:0005819">
    <property type="term" value="C:spindle"/>
    <property type="evidence" value="ECO:0007669"/>
    <property type="project" value="UniProtKB-SubCell"/>
</dbReference>
<keyword evidence="10" id="KW-1185">Reference proteome</keyword>
<organism evidence="9 10">
    <name type="scientific">Lithohypha guttulata</name>
    <dbReference type="NCBI Taxonomy" id="1690604"/>
    <lineage>
        <taxon>Eukaryota</taxon>
        <taxon>Fungi</taxon>
        <taxon>Dikarya</taxon>
        <taxon>Ascomycota</taxon>
        <taxon>Pezizomycotina</taxon>
        <taxon>Eurotiomycetes</taxon>
        <taxon>Chaetothyriomycetidae</taxon>
        <taxon>Chaetothyriales</taxon>
        <taxon>Trichomeriaceae</taxon>
        <taxon>Lithohypha</taxon>
    </lineage>
</organism>
<feature type="region of interest" description="Disordered" evidence="7">
    <location>
        <begin position="502"/>
        <end position="532"/>
    </location>
</feature>
<feature type="compositionally biased region" description="Basic and acidic residues" evidence="7">
    <location>
        <begin position="436"/>
        <end position="459"/>
    </location>
</feature>
<dbReference type="AlphaFoldDB" id="A0AAN7SZ62"/>
<sequence length="720" mass="79475">MATNLLVATVPWISNEKAAAEAFFVQEKQESAFPVKAQLLWLNEHLSGILKDEASNVFAHFKTPGRRQGDTVARPLADKAIRNSIEHSSPLKNAITRDTSTNSTPTRETATPAAIPDNAPLQDTPMHDSPIYDPAAEEDNGTTQENVAAIHEDGEATTPMDIEPVSEMSLGLSSESDVVYLRAPELDAHEQRMAAYETSSPTLPQAAIEEELQENPWEEPKEDPLEESEDEPIEEAQQDVEEDTEEEIQEEPQEEVEEEIVAPVIPRPSIKRPASSLLRAPKNLGRPVRPAMAAAKSKTQPQPIAIKIKTLSTSKPVNSAPVAAHNLENVRPGLVKPELSKKASIQSINTFTKSTTKGQANAAKAISLAQKKKELDEQAAARDAAIKQQLRERRDQKFEELKRNKLEEEAELFKKAKDHVAGKRKSHLEDLDYAEVKRRKSEERQEREQAAADAKKAAFREMQSMRQIRPAVKSAVPKPQNIPARPPARLDLHEDMIQEESTPPRLGAHLRQPSLQKQPEPELPAYPSNLSKPPVRVASLNKKPSIFTSTQAGPSTLHGFPQPSRAPTQMPQMGHFATQKIPFATQAPSKTSSMDVVAPMRNMQKLATSPMSLPEIHTDSSDDSGKDRSVASWATPGHVFGMLSQQEAINADSIFPRIRPIVMDDVFAANPERLKRLRVRTSSANWIRTGDGLNQVEVVEDIIGRQAIKNAGGWTYGAVN</sequence>
<protein>
    <recommendedName>
        <fullName evidence="8">Inner centromere protein ARK-binding domain-containing protein</fullName>
    </recommendedName>
</protein>
<feature type="compositionally biased region" description="Acidic residues" evidence="7">
    <location>
        <begin position="224"/>
        <end position="260"/>
    </location>
</feature>
<evidence type="ECO:0000313" key="10">
    <source>
        <dbReference type="Proteomes" id="UP001309876"/>
    </source>
</evidence>
<proteinExistence type="inferred from homology"/>